<evidence type="ECO:0000313" key="7">
    <source>
        <dbReference type="EMBL" id="KAB1858214.1"/>
    </source>
</evidence>
<evidence type="ECO:0000256" key="2">
    <source>
        <dbReference type="ARBA" id="ARBA00022692"/>
    </source>
</evidence>
<dbReference type="InterPro" id="IPR012340">
    <property type="entry name" value="NA-bd_OB-fold"/>
</dbReference>
<dbReference type="Proteomes" id="UP000325788">
    <property type="component" value="Unassembled WGS sequence"/>
</dbReference>
<name>A0A5N4WLS6_9GAMM</name>
<keyword evidence="2 5" id="KW-0812">Transmembrane</keyword>
<protein>
    <submittedName>
        <fullName evidence="7">NfeD family protein</fullName>
    </submittedName>
</protein>
<keyword evidence="4 5" id="KW-0472">Membrane</keyword>
<organism evidence="7 8">
    <name type="scientific">Acinetobacter tandoii</name>
    <dbReference type="NCBI Taxonomy" id="202954"/>
    <lineage>
        <taxon>Bacteria</taxon>
        <taxon>Pseudomonadati</taxon>
        <taxon>Pseudomonadota</taxon>
        <taxon>Gammaproteobacteria</taxon>
        <taxon>Moraxellales</taxon>
        <taxon>Moraxellaceae</taxon>
        <taxon>Acinetobacter</taxon>
    </lineage>
</organism>
<comment type="subcellular location">
    <subcellularLocation>
        <location evidence="1">Membrane</location>
        <topology evidence="1">Multi-pass membrane protein</topology>
    </subcellularLocation>
</comment>
<dbReference type="EMBL" id="VXLD01000002">
    <property type="protein sequence ID" value="KAB1858214.1"/>
    <property type="molecule type" value="Genomic_DNA"/>
</dbReference>
<dbReference type="RefSeq" id="WP_151504265.1">
    <property type="nucleotide sequence ID" value="NZ_VXLD01000002.1"/>
</dbReference>
<evidence type="ECO:0000256" key="4">
    <source>
        <dbReference type="ARBA" id="ARBA00023136"/>
    </source>
</evidence>
<dbReference type="Pfam" id="PF01957">
    <property type="entry name" value="NfeD"/>
    <property type="match status" value="1"/>
</dbReference>
<evidence type="ECO:0000256" key="3">
    <source>
        <dbReference type="ARBA" id="ARBA00022989"/>
    </source>
</evidence>
<dbReference type="PANTHER" id="PTHR33507:SF3">
    <property type="entry name" value="INNER MEMBRANE PROTEIN YBBJ"/>
    <property type="match status" value="1"/>
</dbReference>
<sequence>MEFVFEPWHWFVLGVLLMLSELIIPAFAALWFGISAVLVGILLWIFPALDSTVQLVLWMILSILCTIAWFRFIKPLSIDKTKAGLSREATIGQIGMVIQVNMEHEQIRVRFPMPVLGSDEWNCRTLTSVNVGDRVRVVDILGNDLVVQPHRPNHDNQ</sequence>
<dbReference type="Gene3D" id="2.40.50.140">
    <property type="entry name" value="Nucleic acid-binding proteins"/>
    <property type="match status" value="1"/>
</dbReference>
<feature type="transmembrane region" description="Helical" evidence="5">
    <location>
        <begin position="55"/>
        <end position="73"/>
    </location>
</feature>
<feature type="transmembrane region" description="Helical" evidence="5">
    <location>
        <begin position="7"/>
        <end position="24"/>
    </location>
</feature>
<evidence type="ECO:0000313" key="8">
    <source>
        <dbReference type="Proteomes" id="UP000325788"/>
    </source>
</evidence>
<accession>A0A5N4WLS6</accession>
<dbReference type="PANTHER" id="PTHR33507">
    <property type="entry name" value="INNER MEMBRANE PROTEIN YBBJ"/>
    <property type="match status" value="1"/>
</dbReference>
<feature type="domain" description="NfeD-like C-terminal" evidence="6">
    <location>
        <begin position="88"/>
        <end position="149"/>
    </location>
</feature>
<dbReference type="InterPro" id="IPR052165">
    <property type="entry name" value="Membrane_assoc_protease"/>
</dbReference>
<evidence type="ECO:0000256" key="5">
    <source>
        <dbReference type="SAM" id="Phobius"/>
    </source>
</evidence>
<comment type="caution">
    <text evidence="7">The sequence shown here is derived from an EMBL/GenBank/DDBJ whole genome shotgun (WGS) entry which is preliminary data.</text>
</comment>
<dbReference type="InterPro" id="IPR002810">
    <property type="entry name" value="NfeD-like_C"/>
</dbReference>
<keyword evidence="3 5" id="KW-1133">Transmembrane helix</keyword>
<gene>
    <name evidence="7" type="ORF">F4W09_05665</name>
</gene>
<reference evidence="7 8" key="1">
    <citation type="submission" date="2019-09" db="EMBL/GenBank/DDBJ databases">
        <title>Draft genome sequence of Acinetobacter tandoii W4-4-4 isolated from environmental water sample.</title>
        <authorList>
            <person name="Wee S.K."/>
            <person name="Yan B."/>
            <person name="Mustaffa S.B."/>
            <person name="Yap E.P.H."/>
        </authorList>
    </citation>
    <scope>NUCLEOTIDE SEQUENCE [LARGE SCALE GENOMIC DNA]</scope>
    <source>
        <strain evidence="7 8">W4-4-4</strain>
    </source>
</reference>
<dbReference type="AlphaFoldDB" id="A0A5N4WLS6"/>
<proteinExistence type="predicted"/>
<dbReference type="GO" id="GO:0005886">
    <property type="term" value="C:plasma membrane"/>
    <property type="evidence" value="ECO:0007669"/>
    <property type="project" value="TreeGrafter"/>
</dbReference>
<evidence type="ECO:0000259" key="6">
    <source>
        <dbReference type="Pfam" id="PF01957"/>
    </source>
</evidence>
<evidence type="ECO:0000256" key="1">
    <source>
        <dbReference type="ARBA" id="ARBA00004141"/>
    </source>
</evidence>